<dbReference type="AlphaFoldDB" id="A0A1B6FI60"/>
<organism evidence="1">
    <name type="scientific">Cuerna arida</name>
    <dbReference type="NCBI Taxonomy" id="1464854"/>
    <lineage>
        <taxon>Eukaryota</taxon>
        <taxon>Metazoa</taxon>
        <taxon>Ecdysozoa</taxon>
        <taxon>Arthropoda</taxon>
        <taxon>Hexapoda</taxon>
        <taxon>Insecta</taxon>
        <taxon>Pterygota</taxon>
        <taxon>Neoptera</taxon>
        <taxon>Paraneoptera</taxon>
        <taxon>Hemiptera</taxon>
        <taxon>Auchenorrhyncha</taxon>
        <taxon>Membracoidea</taxon>
        <taxon>Cicadellidae</taxon>
        <taxon>Cicadellinae</taxon>
        <taxon>Proconiini</taxon>
        <taxon>Cuerna</taxon>
    </lineage>
</organism>
<accession>A0A1B6FI60</accession>
<protein>
    <submittedName>
        <fullName evidence="1">Uncharacterized protein</fullName>
    </submittedName>
</protein>
<evidence type="ECO:0000313" key="1">
    <source>
        <dbReference type="EMBL" id="JAS49875.1"/>
    </source>
</evidence>
<name>A0A1B6FI60_9HEMI</name>
<dbReference type="EMBL" id="GECZ01019894">
    <property type="protein sequence ID" value="JAS49875.1"/>
    <property type="molecule type" value="Transcribed_RNA"/>
</dbReference>
<sequence length="101" mass="11670">STAQKSRWELYIWYMRRYPKVTGAGSTVVSGAYLVRTFSATSTSLSTTFHIFPNQKNKLEHQLNLQEKKNKTKFLSQKHLIWMDTNFPGETNDCTGQMSTM</sequence>
<proteinExistence type="predicted"/>
<reference evidence="1" key="1">
    <citation type="submission" date="2015-11" db="EMBL/GenBank/DDBJ databases">
        <title>De novo transcriptome assembly of four potential Pierce s Disease insect vectors from Arizona vineyards.</title>
        <authorList>
            <person name="Tassone E.E."/>
        </authorList>
    </citation>
    <scope>NUCLEOTIDE SEQUENCE</scope>
</reference>
<feature type="non-terminal residue" evidence="1">
    <location>
        <position position="1"/>
    </location>
</feature>
<gene>
    <name evidence="1" type="ORF">g.34579</name>
</gene>